<feature type="modified residue" description="4-aspartylphosphate" evidence="2">
    <location>
        <position position="87"/>
    </location>
</feature>
<dbReference type="PROSITE" id="PS50110">
    <property type="entry name" value="RESPONSE_REGULATORY"/>
    <property type="match status" value="1"/>
</dbReference>
<evidence type="ECO:0000256" key="1">
    <source>
        <dbReference type="ARBA" id="ARBA00022553"/>
    </source>
</evidence>
<evidence type="ECO:0000313" key="5">
    <source>
        <dbReference type="Proteomes" id="UP001193501"/>
    </source>
</evidence>
<dbReference type="PANTHER" id="PTHR44591">
    <property type="entry name" value="STRESS RESPONSE REGULATOR PROTEIN 1"/>
    <property type="match status" value="1"/>
</dbReference>
<keyword evidence="5" id="KW-1185">Reference proteome</keyword>
<dbReference type="EMBL" id="JAABNR010000004">
    <property type="protein sequence ID" value="NBZ86938.1"/>
    <property type="molecule type" value="Genomic_DNA"/>
</dbReference>
<dbReference type="InterPro" id="IPR011006">
    <property type="entry name" value="CheY-like_superfamily"/>
</dbReference>
<dbReference type="RefSeq" id="WP_168773754.1">
    <property type="nucleotide sequence ID" value="NZ_JAABNR010000004.1"/>
</dbReference>
<dbReference type="AlphaFoldDB" id="A0AAE4Y6X5"/>
<organism evidence="4 5">
    <name type="scientific">Stagnihabitans tardus</name>
    <dbReference type="NCBI Taxonomy" id="2699202"/>
    <lineage>
        <taxon>Bacteria</taxon>
        <taxon>Pseudomonadati</taxon>
        <taxon>Pseudomonadota</taxon>
        <taxon>Alphaproteobacteria</taxon>
        <taxon>Rhodobacterales</taxon>
        <taxon>Paracoccaceae</taxon>
        <taxon>Stagnihabitans</taxon>
    </lineage>
</organism>
<gene>
    <name evidence="4" type="ORF">GV832_05040</name>
</gene>
<reference evidence="4" key="1">
    <citation type="submission" date="2020-01" db="EMBL/GenBank/DDBJ databases">
        <authorList>
            <person name="Chen W.-M."/>
        </authorList>
    </citation>
    <scope>NUCLEOTIDE SEQUENCE</scope>
    <source>
        <strain evidence="4">CYK-10</strain>
    </source>
</reference>
<dbReference type="InterPro" id="IPR001789">
    <property type="entry name" value="Sig_transdc_resp-reg_receiver"/>
</dbReference>
<sequence>MKGIWGNVMPHLSTLELPELPINLMSEDMGDLPLRGVTILAVEDSRFASESLRLICRKLGARLRRADSLQTAAAHLRLYRPDVAIVDLGLPDGRGEALINQLASRQPRPAIIAISGDGDLRETALAEGADAFLEKPISGLKDFASLLQRLFPDRAGRLASGGEGVVPDRLALRDDLVHAVDMLDHLPGPEGEAYVAGFVHGLAVDSGDAALEALSAGKSDLTSLRNALLARLKSSGPAFGG</sequence>
<dbReference type="InterPro" id="IPR050595">
    <property type="entry name" value="Bact_response_regulator"/>
</dbReference>
<dbReference type="PANTHER" id="PTHR44591:SF3">
    <property type="entry name" value="RESPONSE REGULATORY DOMAIN-CONTAINING PROTEIN"/>
    <property type="match status" value="1"/>
</dbReference>
<dbReference type="Pfam" id="PF00072">
    <property type="entry name" value="Response_reg"/>
    <property type="match status" value="1"/>
</dbReference>
<keyword evidence="1 2" id="KW-0597">Phosphoprotein</keyword>
<evidence type="ECO:0000313" key="4">
    <source>
        <dbReference type="EMBL" id="NBZ86938.1"/>
    </source>
</evidence>
<dbReference type="GO" id="GO:0000160">
    <property type="term" value="P:phosphorelay signal transduction system"/>
    <property type="evidence" value="ECO:0007669"/>
    <property type="project" value="InterPro"/>
</dbReference>
<comment type="caution">
    <text evidence="4">The sequence shown here is derived from an EMBL/GenBank/DDBJ whole genome shotgun (WGS) entry which is preliminary data.</text>
</comment>
<accession>A0AAE4Y6X5</accession>
<dbReference type="CDD" id="cd00156">
    <property type="entry name" value="REC"/>
    <property type="match status" value="1"/>
</dbReference>
<dbReference type="Proteomes" id="UP001193501">
    <property type="component" value="Unassembled WGS sequence"/>
</dbReference>
<evidence type="ECO:0000256" key="2">
    <source>
        <dbReference type="PROSITE-ProRule" id="PRU00169"/>
    </source>
</evidence>
<dbReference type="SUPFAM" id="SSF52172">
    <property type="entry name" value="CheY-like"/>
    <property type="match status" value="1"/>
</dbReference>
<protein>
    <submittedName>
        <fullName evidence="4">Response regulator</fullName>
    </submittedName>
</protein>
<dbReference type="Gene3D" id="3.40.50.2300">
    <property type="match status" value="1"/>
</dbReference>
<name>A0AAE4Y6X5_9RHOB</name>
<dbReference type="SMART" id="SM00448">
    <property type="entry name" value="REC"/>
    <property type="match status" value="1"/>
</dbReference>
<proteinExistence type="predicted"/>
<feature type="domain" description="Response regulatory" evidence="3">
    <location>
        <begin position="38"/>
        <end position="150"/>
    </location>
</feature>
<evidence type="ECO:0000259" key="3">
    <source>
        <dbReference type="PROSITE" id="PS50110"/>
    </source>
</evidence>